<evidence type="ECO:0000313" key="3">
    <source>
        <dbReference type="Proteomes" id="UP000567067"/>
    </source>
</evidence>
<keyword evidence="3" id="KW-1185">Reference proteome</keyword>
<proteinExistence type="predicted"/>
<accession>A0A7W3SQC7</accession>
<evidence type="ECO:0000313" key="2">
    <source>
        <dbReference type="EMBL" id="MBA9084187.1"/>
    </source>
</evidence>
<feature type="domain" description="Phage tail collar" evidence="1">
    <location>
        <begin position="7"/>
        <end position="63"/>
    </location>
</feature>
<organism evidence="2 3">
    <name type="scientific">Fontibacillus solani</name>
    <dbReference type="NCBI Taxonomy" id="1572857"/>
    <lineage>
        <taxon>Bacteria</taxon>
        <taxon>Bacillati</taxon>
        <taxon>Bacillota</taxon>
        <taxon>Bacilli</taxon>
        <taxon>Bacillales</taxon>
        <taxon>Paenibacillaceae</taxon>
        <taxon>Fontibacillus</taxon>
    </lineage>
</organism>
<evidence type="ECO:0000259" key="1">
    <source>
        <dbReference type="Pfam" id="PF07484"/>
    </source>
</evidence>
<protein>
    <submittedName>
        <fullName evidence="2">Microcystin-dependent protein</fullName>
    </submittedName>
</protein>
<gene>
    <name evidence="2" type="ORF">FHR92_000641</name>
</gene>
<name>A0A7W3SQC7_9BACL</name>
<dbReference type="Proteomes" id="UP000567067">
    <property type="component" value="Unassembled WGS sequence"/>
</dbReference>
<reference evidence="2 3" key="1">
    <citation type="submission" date="2020-08" db="EMBL/GenBank/DDBJ databases">
        <title>Genomic Encyclopedia of Type Strains, Phase III (KMG-III): the genomes of soil and plant-associated and newly described type strains.</title>
        <authorList>
            <person name="Whitman W."/>
        </authorList>
    </citation>
    <scope>NUCLEOTIDE SEQUENCE [LARGE SCALE GENOMIC DNA]</scope>
    <source>
        <strain evidence="2 3">CECT 8693</strain>
    </source>
</reference>
<dbReference type="Pfam" id="PF07484">
    <property type="entry name" value="Collar"/>
    <property type="match status" value="1"/>
</dbReference>
<comment type="caution">
    <text evidence="2">The sequence shown here is derived from an EMBL/GenBank/DDBJ whole genome shotgun (WGS) entry which is preliminary data.</text>
</comment>
<dbReference type="AlphaFoldDB" id="A0A7W3SQC7"/>
<sequence length="180" mass="19007">MADAYTGEIRMFAGNFAPKNWALCNGQLLNISQNPALFSILGTQYGGDGKTNFALPNLNGRAPMHQGTGSGLTPRIVGEQTGSSTVTLLHNEIPAHTHIPQAVNAPGSTGASTGNYWAQSPKVGRPGSQTQLPLFDSQVNVTMNPNALSVAGGSQAHNNMQPFLTQNFIICLYGEFPPRG</sequence>
<dbReference type="RefSeq" id="WP_182534269.1">
    <property type="nucleotide sequence ID" value="NZ_JACJIP010000003.1"/>
</dbReference>
<dbReference type="InterPro" id="IPR037053">
    <property type="entry name" value="Phage_tail_collar_dom_sf"/>
</dbReference>
<dbReference type="EMBL" id="JACJIP010000003">
    <property type="protein sequence ID" value="MBA9084187.1"/>
    <property type="molecule type" value="Genomic_DNA"/>
</dbReference>
<dbReference type="SUPFAM" id="SSF88874">
    <property type="entry name" value="Receptor-binding domain of short tail fibre protein gp12"/>
    <property type="match status" value="1"/>
</dbReference>
<dbReference type="Gene3D" id="3.90.1340.10">
    <property type="entry name" value="Phage tail collar domain"/>
    <property type="match status" value="1"/>
</dbReference>
<dbReference type="InterPro" id="IPR011083">
    <property type="entry name" value="Phage_tail_collar_dom"/>
</dbReference>